<evidence type="ECO:0000313" key="6">
    <source>
        <dbReference type="EMBL" id="OWQ91594.1"/>
    </source>
</evidence>
<reference evidence="6 7" key="1">
    <citation type="journal article" date="2008" name="Int. J. Syst. Evol. Microbiol.">
        <title>Description of Roseateles aquatilis sp. nov. and Roseateles terrae sp. nov., in the class Betaproteobacteria, and emended description of the genus Roseateles.</title>
        <authorList>
            <person name="Gomila M."/>
            <person name="Bowien B."/>
            <person name="Falsen E."/>
            <person name="Moore E.R."/>
            <person name="Lalucat J."/>
        </authorList>
    </citation>
    <scope>NUCLEOTIDE SEQUENCE [LARGE SCALE GENOMIC DNA]</scope>
    <source>
        <strain evidence="6 7">CCUG 48205</strain>
    </source>
</reference>
<protein>
    <recommendedName>
        <fullName evidence="5">Ner winged helix-turn-helix DNA-binding domain-containing protein</fullName>
    </recommendedName>
</protein>
<accession>A0A246JG01</accession>
<comment type="caution">
    <text evidence="6">The sequence shown here is derived from an EMBL/GenBank/DDBJ whole genome shotgun (WGS) entry which is preliminary data.</text>
</comment>
<sequence>MRLRVAGSSLAEVARELGVAGTSVTSVSQGYRRSRRIESAIADKLGVVPSSLWPDRYPDGAGGDDRSPVSRNLDCMGGGSLSPVFC</sequence>
<organism evidence="6 7">
    <name type="scientific">Roseateles aquatilis</name>
    <dbReference type="NCBI Taxonomy" id="431061"/>
    <lineage>
        <taxon>Bacteria</taxon>
        <taxon>Pseudomonadati</taxon>
        <taxon>Pseudomonadota</taxon>
        <taxon>Betaproteobacteria</taxon>
        <taxon>Burkholderiales</taxon>
        <taxon>Sphaerotilaceae</taxon>
        <taxon>Roseateles</taxon>
    </lineage>
</organism>
<comment type="similarity">
    <text evidence="1">Belongs to the ner transcriptional regulatory family.</text>
</comment>
<evidence type="ECO:0000256" key="4">
    <source>
        <dbReference type="ARBA" id="ARBA00023163"/>
    </source>
</evidence>
<dbReference type="EMBL" id="NIOF01000003">
    <property type="protein sequence ID" value="OWQ91594.1"/>
    <property type="molecule type" value="Genomic_DNA"/>
</dbReference>
<keyword evidence="2" id="KW-0805">Transcription regulation</keyword>
<feature type="domain" description="Ner winged helix-turn-helix DNA-binding" evidence="5">
    <location>
        <begin position="3"/>
        <end position="60"/>
    </location>
</feature>
<evidence type="ECO:0000256" key="1">
    <source>
        <dbReference type="ARBA" id="ARBA00006157"/>
    </source>
</evidence>
<keyword evidence="4" id="KW-0804">Transcription</keyword>
<keyword evidence="3" id="KW-0238">DNA-binding</keyword>
<dbReference type="InterPro" id="IPR010982">
    <property type="entry name" value="Lambda_DNA-bd_dom_sf"/>
</dbReference>
<dbReference type="InterPro" id="IPR038722">
    <property type="entry name" value="Ner_HTH_dom"/>
</dbReference>
<evidence type="ECO:0000259" key="5">
    <source>
        <dbReference type="Pfam" id="PF13693"/>
    </source>
</evidence>
<dbReference type="GO" id="GO:0003677">
    <property type="term" value="F:DNA binding"/>
    <property type="evidence" value="ECO:0007669"/>
    <property type="project" value="UniProtKB-KW"/>
</dbReference>
<proteinExistence type="inferred from homology"/>
<evidence type="ECO:0000313" key="7">
    <source>
        <dbReference type="Proteomes" id="UP000197468"/>
    </source>
</evidence>
<keyword evidence="7" id="KW-1185">Reference proteome</keyword>
<evidence type="ECO:0000256" key="2">
    <source>
        <dbReference type="ARBA" id="ARBA00023015"/>
    </source>
</evidence>
<dbReference type="AlphaFoldDB" id="A0A246JG01"/>
<dbReference type="Proteomes" id="UP000197468">
    <property type="component" value="Unassembled WGS sequence"/>
</dbReference>
<name>A0A246JG01_9BURK</name>
<dbReference type="SUPFAM" id="SSF47413">
    <property type="entry name" value="lambda repressor-like DNA-binding domains"/>
    <property type="match status" value="1"/>
</dbReference>
<evidence type="ECO:0000256" key="3">
    <source>
        <dbReference type="ARBA" id="ARBA00023125"/>
    </source>
</evidence>
<dbReference type="Pfam" id="PF13693">
    <property type="entry name" value="HTH_35"/>
    <property type="match status" value="1"/>
</dbReference>
<gene>
    <name evidence="6" type="ORF">CDN99_08260</name>
</gene>
<dbReference type="OrthoDB" id="5405994at2"/>
<dbReference type="Gene3D" id="1.10.260.40">
    <property type="entry name" value="lambda repressor-like DNA-binding domains"/>
    <property type="match status" value="1"/>
</dbReference>